<accession>A0A1A8VRW3</accession>
<feature type="transmembrane region" description="Helical" evidence="1">
    <location>
        <begin position="252"/>
        <end position="271"/>
    </location>
</feature>
<keyword evidence="1" id="KW-0812">Transmembrane</keyword>
<evidence type="ECO:0000256" key="1">
    <source>
        <dbReference type="SAM" id="Phobius"/>
    </source>
</evidence>
<evidence type="ECO:0000313" key="3">
    <source>
        <dbReference type="Proteomes" id="UP000078560"/>
    </source>
</evidence>
<name>A0A1A8VRW3_PLAOA</name>
<gene>
    <name evidence="2" type="ORF">POVCU2_0013630</name>
</gene>
<proteinExistence type="predicted"/>
<dbReference type="Proteomes" id="UP000078560">
    <property type="component" value="Unassembled WGS sequence"/>
</dbReference>
<organism evidence="2 3">
    <name type="scientific">Plasmodium ovale curtisi</name>
    <dbReference type="NCBI Taxonomy" id="864141"/>
    <lineage>
        <taxon>Eukaryota</taxon>
        <taxon>Sar</taxon>
        <taxon>Alveolata</taxon>
        <taxon>Apicomplexa</taxon>
        <taxon>Aconoidasida</taxon>
        <taxon>Haemosporida</taxon>
        <taxon>Plasmodiidae</taxon>
        <taxon>Plasmodium</taxon>
        <taxon>Plasmodium (Plasmodium)</taxon>
    </lineage>
</organism>
<dbReference type="EMBL" id="FLQU01000196">
    <property type="protein sequence ID" value="SBS82053.1"/>
    <property type="molecule type" value="Genomic_DNA"/>
</dbReference>
<sequence>MASFLYYRSKLLLICLHINTESNLPSKRYKDVWNEGICYNEVNGIINEEKEPSEPDKWMDSYQTKFTINLDQHIDGFRTNNPKKRYRDLYYILNIIFYRIKLIDNYNTFHDLIEETIRGYKENILRFYDKDNFLQNTINVSKYNQVEIENNNKIDNLCEDINYFDKNMEQINSISQCQYIQSFIEQQNQDLKVIYEDSSDKYSYILQFYNYSSFNQFEKIIQKIDCKSHISYAHSHEMHDSDVTYQILRKHITALSILSPFGILLIGFFLIKNKLNDEENQKIVKNNCEYSQIKSSNDKYNMLYYSIDNS</sequence>
<keyword evidence="1" id="KW-0472">Membrane</keyword>
<protein>
    <submittedName>
        <fullName evidence="2">Pv-fam-c protein</fullName>
    </submittedName>
</protein>
<keyword evidence="1" id="KW-1133">Transmembrane helix</keyword>
<dbReference type="AlphaFoldDB" id="A0A1A8VRW3"/>
<evidence type="ECO:0000313" key="2">
    <source>
        <dbReference type="EMBL" id="SBS82053.1"/>
    </source>
</evidence>
<reference evidence="3" key="1">
    <citation type="submission" date="2016-05" db="EMBL/GenBank/DDBJ databases">
        <authorList>
            <person name="Naeem Raeece"/>
        </authorList>
    </citation>
    <scope>NUCLEOTIDE SEQUENCE [LARGE SCALE GENOMIC DNA]</scope>
</reference>